<comment type="subcellular location">
    <subcellularLocation>
        <location evidence="1">Target cell</location>
        <location evidence="1">Target cell cytoplasm</location>
    </subcellularLocation>
</comment>
<name>A0AAJ4WCU5_9GAMM</name>
<evidence type="ECO:0000313" key="7">
    <source>
        <dbReference type="Proteomes" id="UP000226420"/>
    </source>
</evidence>
<evidence type="ECO:0000259" key="5">
    <source>
        <dbReference type="Pfam" id="PF04829"/>
    </source>
</evidence>
<dbReference type="GO" id="GO:0090729">
    <property type="term" value="F:toxin activity"/>
    <property type="evidence" value="ECO:0007669"/>
    <property type="project" value="UniProtKB-KW"/>
</dbReference>
<keyword evidence="3" id="KW-1266">Target cell cytoplasm</keyword>
<dbReference type="AlphaFoldDB" id="A0AAJ4WCU5"/>
<reference evidence="6 7" key="1">
    <citation type="submission" date="2016-10" db="EMBL/GenBank/DDBJ databases">
        <authorList>
            <person name="Varghese N."/>
            <person name="Submissions S."/>
        </authorList>
    </citation>
    <scope>NUCLEOTIDE SEQUENCE [LARGE SCALE GENOMIC DNA]</scope>
    <source>
        <strain evidence="6 7">DSM 5563</strain>
    </source>
</reference>
<evidence type="ECO:0000256" key="3">
    <source>
        <dbReference type="ARBA" id="ARBA00022913"/>
    </source>
</evidence>
<proteinExistence type="predicted"/>
<evidence type="ECO:0000313" key="6">
    <source>
        <dbReference type="EMBL" id="SFD28979.1"/>
    </source>
</evidence>
<feature type="domain" description="VENN motif-containing" evidence="5">
    <location>
        <begin position="116"/>
        <end position="165"/>
    </location>
</feature>
<protein>
    <submittedName>
        <fullName evidence="6">Pre-toxin domain with VENN motif-containing protein</fullName>
    </submittedName>
</protein>
<dbReference type="Proteomes" id="UP000226420">
    <property type="component" value="Unassembled WGS sequence"/>
</dbReference>
<keyword evidence="2" id="KW-0800">Toxin</keyword>
<sequence length="420" mass="43438">MRSFGFASNKYKEVDKQYGVGSEFWTHGSVATGLLAGVLGGNVTGGLAAGSAPYMAALVKDATKGNDAARIALHAIVSGALASAQGVNPGAAAVGGLVAAASSDVLAQAFYGKPASELVGDEKTLISNLVTMLGSAAGGMAGGDGLSIASGGNAARVEVENNSLSSKNVLDMHKELIKAEVNDEDKLAIYEKYAEISKKNREEAIAESCSGDPFCANAEFAQIQAGNSIANSLNRLPIFSDLSSEDLAQLDRFVLAENEDSARAIYQSLPSYVKLALNGKEALEEIGLKAVINGGYGLAALGVIGKNQSAKGSSLPTPTAIPASNGLNYVSNPKHTPGQMGYHRNAGTEPKDSIKLFGNSVASGKKRYALDSDGNVHQFTNTNDGTWHWSGSTGDKSAAVSKKDIPSDVKKILGLPGKWR</sequence>
<accession>A0AAJ4WCU5</accession>
<evidence type="ECO:0000256" key="2">
    <source>
        <dbReference type="ARBA" id="ARBA00022656"/>
    </source>
</evidence>
<comment type="caution">
    <text evidence="6">The sequence shown here is derived from an EMBL/GenBank/DDBJ whole genome shotgun (WGS) entry which is preliminary data.</text>
</comment>
<evidence type="ECO:0000256" key="1">
    <source>
        <dbReference type="ARBA" id="ARBA00004219"/>
    </source>
</evidence>
<gene>
    <name evidence="6" type="ORF">SAMN02745723_11229</name>
</gene>
<keyword evidence="4" id="KW-0843">Virulence</keyword>
<evidence type="ECO:0000256" key="4">
    <source>
        <dbReference type="ARBA" id="ARBA00023026"/>
    </source>
</evidence>
<dbReference type="EMBL" id="FOLW01000012">
    <property type="protein sequence ID" value="SFD28979.1"/>
    <property type="molecule type" value="Genomic_DNA"/>
</dbReference>
<organism evidence="6 7">
    <name type="scientific">Pragia fontium DSM 5563 = ATCC 49100</name>
    <dbReference type="NCBI Taxonomy" id="1122977"/>
    <lineage>
        <taxon>Bacteria</taxon>
        <taxon>Pseudomonadati</taxon>
        <taxon>Pseudomonadota</taxon>
        <taxon>Gammaproteobacteria</taxon>
        <taxon>Enterobacterales</taxon>
        <taxon>Budviciaceae</taxon>
        <taxon>Pragia</taxon>
    </lineage>
</organism>
<dbReference type="InterPro" id="IPR006914">
    <property type="entry name" value="VENN_dom"/>
</dbReference>
<dbReference type="Pfam" id="PF04829">
    <property type="entry name" value="PT-VENN"/>
    <property type="match status" value="1"/>
</dbReference>